<evidence type="ECO:0000313" key="3">
    <source>
        <dbReference type="Proteomes" id="UP000798488"/>
    </source>
</evidence>
<dbReference type="RefSeq" id="WP_161823045.1">
    <property type="nucleotide sequence ID" value="NZ_LSRS01000007.1"/>
</dbReference>
<dbReference type="GO" id="GO:0015628">
    <property type="term" value="P:protein secretion by the type II secretion system"/>
    <property type="evidence" value="ECO:0007669"/>
    <property type="project" value="TreeGrafter"/>
</dbReference>
<keyword evidence="3" id="KW-1185">Reference proteome</keyword>
<dbReference type="GO" id="GO:0015627">
    <property type="term" value="C:type II protein secretion system complex"/>
    <property type="evidence" value="ECO:0007669"/>
    <property type="project" value="TreeGrafter"/>
</dbReference>
<dbReference type="AlphaFoldDB" id="A0A9D2WMQ4"/>
<reference evidence="2" key="1">
    <citation type="submission" date="2016-02" db="EMBL/GenBank/DDBJ databases">
        <title>Draft Genome Sequence of Sporotomaculum syntrophicum Strain FB, a Syntrophic Benzoate Degrader.</title>
        <authorList>
            <person name="Nobu M.K."/>
            <person name="Narihiro T."/>
            <person name="Qiu Y.-L."/>
            <person name="Ohashi A."/>
            <person name="Liu W.-T."/>
            <person name="Yuji S."/>
        </authorList>
    </citation>
    <scope>NUCLEOTIDE SEQUENCE</scope>
    <source>
        <strain evidence="2">FB</strain>
    </source>
</reference>
<dbReference type="SUPFAM" id="SSF47781">
    <property type="entry name" value="RuvA domain 2-like"/>
    <property type="match status" value="1"/>
</dbReference>
<accession>A0A9D2WMQ4</accession>
<dbReference type="EMBL" id="LSRS01000007">
    <property type="protein sequence ID" value="KAF1084114.1"/>
    <property type="molecule type" value="Genomic_DNA"/>
</dbReference>
<dbReference type="PANTHER" id="PTHR21180:SF32">
    <property type="entry name" value="ENDONUCLEASE_EXONUCLEASE_PHOSPHATASE FAMILY DOMAIN-CONTAINING PROTEIN 1"/>
    <property type="match status" value="1"/>
</dbReference>
<name>A0A9D2WMQ4_9FIRM</name>
<dbReference type="InterPro" id="IPR051675">
    <property type="entry name" value="Endo/Exo/Phosphatase_dom_1"/>
</dbReference>
<comment type="caution">
    <text evidence="2">The sequence shown here is derived from an EMBL/GenBank/DDBJ whole genome shotgun (WGS) entry which is preliminary data.</text>
</comment>
<sequence>MFQLEKRHQLALLILASVIMFGAGHKYASMQADVPLVADPLVAGTTETMNDGIMSGSKQGNNPTTEQNMQVVVHVAGEVQKPGVYRLPAGSRVVDAVNMACPTENSALDYLNLAAALQDGTQITIYSLEQISRQQLPGAVPGGITAEGASGSGISGGVSAGGININTASMAQLEQLPGIGPALAQRIIDYRTQKGPFLLIEDIQNVSGIGEKRFEQLKSLICVN</sequence>
<dbReference type="Pfam" id="PF10531">
    <property type="entry name" value="SLBB"/>
    <property type="match status" value="1"/>
</dbReference>
<organism evidence="2 3">
    <name type="scientific">Sporotomaculum syntrophicum</name>
    <dbReference type="NCBI Taxonomy" id="182264"/>
    <lineage>
        <taxon>Bacteria</taxon>
        <taxon>Bacillati</taxon>
        <taxon>Bacillota</taxon>
        <taxon>Clostridia</taxon>
        <taxon>Eubacteriales</taxon>
        <taxon>Desulfallaceae</taxon>
        <taxon>Sporotomaculum</taxon>
    </lineage>
</organism>
<dbReference type="GO" id="GO:0003677">
    <property type="term" value="F:DNA binding"/>
    <property type="evidence" value="ECO:0007669"/>
    <property type="project" value="InterPro"/>
</dbReference>
<feature type="domain" description="Helix-hairpin-helix DNA-binding motif class 1" evidence="1">
    <location>
        <begin position="201"/>
        <end position="220"/>
    </location>
</feature>
<dbReference type="Pfam" id="PF12836">
    <property type="entry name" value="HHH_3"/>
    <property type="match status" value="1"/>
</dbReference>
<dbReference type="InterPro" id="IPR004509">
    <property type="entry name" value="Competence_ComEA_HhH"/>
</dbReference>
<dbReference type="OrthoDB" id="9790239at2"/>
<evidence type="ECO:0000313" key="2">
    <source>
        <dbReference type="EMBL" id="KAF1084114.1"/>
    </source>
</evidence>
<evidence type="ECO:0000259" key="1">
    <source>
        <dbReference type="SMART" id="SM00278"/>
    </source>
</evidence>
<dbReference type="InterPro" id="IPR019554">
    <property type="entry name" value="Soluble_ligand-bd"/>
</dbReference>
<dbReference type="GO" id="GO:0006281">
    <property type="term" value="P:DNA repair"/>
    <property type="evidence" value="ECO:0007669"/>
    <property type="project" value="InterPro"/>
</dbReference>
<dbReference type="InterPro" id="IPR010994">
    <property type="entry name" value="RuvA_2-like"/>
</dbReference>
<dbReference type="SMART" id="SM00278">
    <property type="entry name" value="HhH1"/>
    <property type="match status" value="2"/>
</dbReference>
<dbReference type="Gene3D" id="3.10.560.10">
    <property type="entry name" value="Outer membrane lipoprotein wza domain like"/>
    <property type="match status" value="1"/>
</dbReference>
<proteinExistence type="predicted"/>
<protein>
    <submittedName>
        <fullName evidence="2">ComE operon protein 1</fullName>
    </submittedName>
</protein>
<dbReference type="NCBIfam" id="TIGR00426">
    <property type="entry name" value="competence protein ComEA helix-hairpin-helix repeat region"/>
    <property type="match status" value="1"/>
</dbReference>
<gene>
    <name evidence="2" type="primary">comEA</name>
    <name evidence="2" type="ORF">SPSYN_02766</name>
</gene>
<feature type="domain" description="Helix-hairpin-helix DNA-binding motif class 1" evidence="1">
    <location>
        <begin position="171"/>
        <end position="190"/>
    </location>
</feature>
<dbReference type="Proteomes" id="UP000798488">
    <property type="component" value="Unassembled WGS sequence"/>
</dbReference>
<dbReference type="InterPro" id="IPR003583">
    <property type="entry name" value="Hlx-hairpin-Hlx_DNA-bd_motif"/>
</dbReference>
<dbReference type="Gene3D" id="1.10.150.280">
    <property type="entry name" value="AF1531-like domain"/>
    <property type="match status" value="1"/>
</dbReference>
<dbReference type="PANTHER" id="PTHR21180">
    <property type="entry name" value="ENDONUCLEASE/EXONUCLEASE/PHOSPHATASE FAMILY DOMAIN-CONTAINING PROTEIN 1"/>
    <property type="match status" value="1"/>
</dbReference>